<evidence type="ECO:0000256" key="1">
    <source>
        <dbReference type="SAM" id="Coils"/>
    </source>
</evidence>
<accession>A0ABS8VCE9</accession>
<comment type="caution">
    <text evidence="3">The sequence shown here is derived from an EMBL/GenBank/DDBJ whole genome shotgun (WGS) entry which is preliminary data.</text>
</comment>
<feature type="region of interest" description="Disordered" evidence="2">
    <location>
        <begin position="104"/>
        <end position="147"/>
    </location>
</feature>
<organism evidence="3 4">
    <name type="scientific">Datura stramonium</name>
    <name type="common">Jimsonweed</name>
    <name type="synonym">Common thornapple</name>
    <dbReference type="NCBI Taxonomy" id="4076"/>
    <lineage>
        <taxon>Eukaryota</taxon>
        <taxon>Viridiplantae</taxon>
        <taxon>Streptophyta</taxon>
        <taxon>Embryophyta</taxon>
        <taxon>Tracheophyta</taxon>
        <taxon>Spermatophyta</taxon>
        <taxon>Magnoliopsida</taxon>
        <taxon>eudicotyledons</taxon>
        <taxon>Gunneridae</taxon>
        <taxon>Pentapetalae</taxon>
        <taxon>asterids</taxon>
        <taxon>lamiids</taxon>
        <taxon>Solanales</taxon>
        <taxon>Solanaceae</taxon>
        <taxon>Solanoideae</taxon>
        <taxon>Datureae</taxon>
        <taxon>Datura</taxon>
    </lineage>
</organism>
<dbReference type="EMBL" id="JACEIK010004284">
    <property type="protein sequence ID" value="MCD9644930.1"/>
    <property type="molecule type" value="Genomic_DNA"/>
</dbReference>
<name>A0ABS8VCE9_DATST</name>
<gene>
    <name evidence="3" type="ORF">HAX54_033462</name>
</gene>
<sequence length="147" mass="17031">MHKFKDNMTDQITMIDLVENEFDFKEAESYQDKIAKLEAKVAQMEQEIDGIKKMITDLKKSSIEESKGHSHICTTAYPNLESNAHHFPNMHSLSLKEAFNSLTEAGKNRENGRRHFNVELTRRDLLKRKSIESPESPKEKEPQRKAS</sequence>
<reference evidence="3 4" key="1">
    <citation type="journal article" date="2021" name="BMC Genomics">
        <title>Datura genome reveals duplications of psychoactive alkaloid biosynthetic genes and high mutation rate following tissue culture.</title>
        <authorList>
            <person name="Rajewski A."/>
            <person name="Carter-House D."/>
            <person name="Stajich J."/>
            <person name="Litt A."/>
        </authorList>
    </citation>
    <scope>NUCLEOTIDE SEQUENCE [LARGE SCALE GENOMIC DNA]</scope>
    <source>
        <strain evidence="3">AR-01</strain>
    </source>
</reference>
<evidence type="ECO:0000256" key="2">
    <source>
        <dbReference type="SAM" id="MobiDB-lite"/>
    </source>
</evidence>
<keyword evidence="4" id="KW-1185">Reference proteome</keyword>
<proteinExistence type="predicted"/>
<protein>
    <submittedName>
        <fullName evidence="3">Uncharacterized protein</fullName>
    </submittedName>
</protein>
<evidence type="ECO:0000313" key="4">
    <source>
        <dbReference type="Proteomes" id="UP000823775"/>
    </source>
</evidence>
<dbReference type="Proteomes" id="UP000823775">
    <property type="component" value="Unassembled WGS sequence"/>
</dbReference>
<feature type="coiled-coil region" evidence="1">
    <location>
        <begin position="20"/>
        <end position="61"/>
    </location>
</feature>
<feature type="compositionally biased region" description="Basic and acidic residues" evidence="2">
    <location>
        <begin position="106"/>
        <end position="147"/>
    </location>
</feature>
<keyword evidence="1" id="KW-0175">Coiled coil</keyword>
<evidence type="ECO:0000313" key="3">
    <source>
        <dbReference type="EMBL" id="MCD9644930.1"/>
    </source>
</evidence>